<protein>
    <submittedName>
        <fullName evidence="1">Uncharacterized protein</fullName>
    </submittedName>
</protein>
<name>A0A0V1LZ29_9BILA</name>
<dbReference type="AlphaFoldDB" id="A0A0V1LZ29"/>
<organism evidence="1 2">
    <name type="scientific">Trichinella papuae</name>
    <dbReference type="NCBI Taxonomy" id="268474"/>
    <lineage>
        <taxon>Eukaryota</taxon>
        <taxon>Metazoa</taxon>
        <taxon>Ecdysozoa</taxon>
        <taxon>Nematoda</taxon>
        <taxon>Enoplea</taxon>
        <taxon>Dorylaimia</taxon>
        <taxon>Trichinellida</taxon>
        <taxon>Trichinellidae</taxon>
        <taxon>Trichinella</taxon>
    </lineage>
</organism>
<keyword evidence="2" id="KW-1185">Reference proteome</keyword>
<evidence type="ECO:0000313" key="1">
    <source>
        <dbReference type="EMBL" id="KRZ64382.1"/>
    </source>
</evidence>
<proteinExistence type="predicted"/>
<comment type="caution">
    <text evidence="1">The sequence shown here is derived from an EMBL/GenBank/DDBJ whole genome shotgun (WGS) entry which is preliminary data.</text>
</comment>
<dbReference type="EMBL" id="JYDO01001156">
    <property type="protein sequence ID" value="KRZ64382.1"/>
    <property type="molecule type" value="Genomic_DNA"/>
</dbReference>
<evidence type="ECO:0000313" key="2">
    <source>
        <dbReference type="Proteomes" id="UP000054843"/>
    </source>
</evidence>
<sequence length="51" mass="5818">MSLVLPYLTSFNFSISKIIRNIHCFYLPTTCSTAASSRLQRFLKILGCVFD</sequence>
<dbReference type="Proteomes" id="UP000054843">
    <property type="component" value="Unassembled WGS sequence"/>
</dbReference>
<accession>A0A0V1LZ29</accession>
<gene>
    <name evidence="1" type="ORF">T10_1895</name>
</gene>
<reference evidence="1 2" key="1">
    <citation type="submission" date="2015-01" db="EMBL/GenBank/DDBJ databases">
        <title>Evolution of Trichinella species and genotypes.</title>
        <authorList>
            <person name="Korhonen P.K."/>
            <person name="Edoardo P."/>
            <person name="Giuseppe L.R."/>
            <person name="Gasser R.B."/>
        </authorList>
    </citation>
    <scope>NUCLEOTIDE SEQUENCE [LARGE SCALE GENOMIC DNA]</scope>
    <source>
        <strain evidence="1">ISS1980</strain>
    </source>
</reference>